<protein>
    <submittedName>
        <fullName evidence="10">Stealth conserved region 3 domain-containing protein</fullName>
    </submittedName>
</protein>
<dbReference type="Pfam" id="PF17101">
    <property type="entry name" value="Stealth_CR1"/>
    <property type="match status" value="1"/>
</dbReference>
<dbReference type="EMBL" id="CP109546">
    <property type="protein sequence ID" value="WTZ12290.1"/>
    <property type="molecule type" value="Genomic_DNA"/>
</dbReference>
<dbReference type="Pfam" id="PF00534">
    <property type="entry name" value="Glycos_transf_1"/>
    <property type="match status" value="1"/>
</dbReference>
<dbReference type="PANTHER" id="PTHR24045">
    <property type="match status" value="1"/>
</dbReference>
<dbReference type="GO" id="GO:0016772">
    <property type="term" value="F:transferase activity, transferring phosphorus-containing groups"/>
    <property type="evidence" value="ECO:0007669"/>
    <property type="project" value="InterPro"/>
</dbReference>
<evidence type="ECO:0000256" key="3">
    <source>
        <dbReference type="ARBA" id="ARBA00023169"/>
    </source>
</evidence>
<evidence type="ECO:0000256" key="4">
    <source>
        <dbReference type="SAM" id="MobiDB-lite"/>
    </source>
</evidence>
<dbReference type="InterPro" id="IPR031357">
    <property type="entry name" value="Stealth_CR3"/>
</dbReference>
<dbReference type="Gene3D" id="3.40.50.2000">
    <property type="entry name" value="Glycogen Phosphorylase B"/>
    <property type="match status" value="2"/>
</dbReference>
<keyword evidence="3" id="KW-0270">Exopolysaccharide synthesis</keyword>
<dbReference type="InterPro" id="IPR021520">
    <property type="entry name" value="Stealth_CR2"/>
</dbReference>
<accession>A0AAU3I4U7</accession>
<dbReference type="InterPro" id="IPR031358">
    <property type="entry name" value="Stealth_CR1"/>
</dbReference>
<dbReference type="PANTHER" id="PTHR24045:SF0">
    <property type="entry name" value="N-ACETYLGLUCOSAMINE-1-PHOSPHOTRANSFERASE SUBUNITS ALPHA_BETA"/>
    <property type="match status" value="1"/>
</dbReference>
<evidence type="ECO:0000259" key="6">
    <source>
        <dbReference type="Pfam" id="PF11380"/>
    </source>
</evidence>
<feature type="domain" description="Stealth protein CR2 conserved region 2" evidence="6">
    <location>
        <begin position="664"/>
        <end position="770"/>
    </location>
</feature>
<evidence type="ECO:0000259" key="8">
    <source>
        <dbReference type="Pfam" id="PF17102"/>
    </source>
</evidence>
<evidence type="ECO:0000259" key="9">
    <source>
        <dbReference type="Pfam" id="PF17103"/>
    </source>
</evidence>
<organism evidence="10">
    <name type="scientific">Streptomyces sp. NBC_01393</name>
    <dbReference type="NCBI Taxonomy" id="2903851"/>
    <lineage>
        <taxon>Bacteria</taxon>
        <taxon>Bacillati</taxon>
        <taxon>Actinomycetota</taxon>
        <taxon>Actinomycetes</taxon>
        <taxon>Kitasatosporales</taxon>
        <taxon>Streptomycetaceae</taxon>
        <taxon>Streptomyces</taxon>
    </lineage>
</organism>
<dbReference type="InterPro" id="IPR001296">
    <property type="entry name" value="Glyco_trans_1"/>
</dbReference>
<gene>
    <name evidence="10" type="ORF">OG699_32530</name>
</gene>
<dbReference type="Pfam" id="PF17102">
    <property type="entry name" value="Stealth_CR3"/>
    <property type="match status" value="1"/>
</dbReference>
<dbReference type="GO" id="GO:0016757">
    <property type="term" value="F:glycosyltransferase activity"/>
    <property type="evidence" value="ECO:0007669"/>
    <property type="project" value="InterPro"/>
</dbReference>
<evidence type="ECO:0000259" key="5">
    <source>
        <dbReference type="Pfam" id="PF00534"/>
    </source>
</evidence>
<dbReference type="AlphaFoldDB" id="A0AAU3I4U7"/>
<dbReference type="Pfam" id="PF11380">
    <property type="entry name" value="Stealth_CR2"/>
    <property type="match status" value="1"/>
</dbReference>
<dbReference type="InterPro" id="IPR031356">
    <property type="entry name" value="Stealth_CR4"/>
</dbReference>
<evidence type="ECO:0000259" key="7">
    <source>
        <dbReference type="Pfam" id="PF17101"/>
    </source>
</evidence>
<evidence type="ECO:0000256" key="1">
    <source>
        <dbReference type="ARBA" id="ARBA00007583"/>
    </source>
</evidence>
<feature type="domain" description="Stealth protein CR1 conserved region 1" evidence="7">
    <location>
        <begin position="624"/>
        <end position="651"/>
    </location>
</feature>
<dbReference type="SUPFAM" id="SSF53756">
    <property type="entry name" value="UDP-Glycosyltransferase/glycogen phosphorylase"/>
    <property type="match status" value="1"/>
</dbReference>
<feature type="domain" description="Stealth protein CR4 conserved region 4" evidence="9">
    <location>
        <begin position="890"/>
        <end position="943"/>
    </location>
</feature>
<comment type="similarity">
    <text evidence="1">Belongs to the stealth family.</text>
</comment>
<proteinExistence type="inferred from homology"/>
<evidence type="ECO:0000256" key="2">
    <source>
        <dbReference type="ARBA" id="ARBA00022679"/>
    </source>
</evidence>
<keyword evidence="2" id="KW-0808">Transferase</keyword>
<sequence length="953" mass="105425">MKVAFLLTQADVLGDAERAVFGHAVALSGRQDVRIISVFKERRRRFESPDPRVDVSFLIDSLQSRAMRRSGLTREAEAALSALPSDVIERRWDDRFDRLADIELEYALQDIDVDVLVTTSPALLAYVARFAPPRVITVHYELRAPEVSGSAAEPLLQHIPRCDAVALPRSRSRQWLTETFGSGVPPLTVVRPVVAHGFRPRSTLETRMVTLVGRLEERSGIAQALAAWARISPLHPTWTLRIIGDGPLGKALRGRRQQLGLHSSVQFVGEAPEDLAEEWAKASIALSTATEDVVGLSLMEAQAAGVPVVAYDCPNAPREVVQDGRTGLLVTPGDTDALAAALLNLIEDTEVRWSMGAAAADTVAGFRPTRRWDRLFADVEADRASGRHAARKAERVAAHSLASGATGRPRAAAAVPRSTQHTDQLEVSEERMLKRGGGLVRDGGQVCRLIEAETPFDIVQANLAMTATALEAADIPYFVTRTTKVRHTVAVHASYREAVLKAFATGFKKQAVYVALLNKQDTSVITTLGGLAADHVDTECAGIRVYQSVVTPSRTLRLGATYGCTVAFWDDDEEDPDYIVSSFRTLIGARVPKEVLRRAPIELAGRRYPTLEVFNQELHHDVSFPVDAVYTWVDGSDVAWLERKNAVLASKGIETQDAATSAARFRNRDELRHSLRSLDMYAPWIRNIYLVTDQQVPEWLDTSHPRVRVVDHTEIFGDEGELPTYNSHAIESRLHHIEGLAEHFLYFNDDVFAARPIQPSLFFLGNGQSKFFMSSNAIPMNPISEKDEFSRMAAKNNRRLLSSKFGRVLVNSFIHAPHPLRRSVMSDLEKHFPHELGNTARNQLRNSSDVSVASSLHHYFGYYTARSVPGGISSGFVNVGLSEQVKQLNRVLATRSHDVFCLNDFHDGDVSEDEQDATLAAFLPSYFPIASQFETGSPRNQKFHAGRLPGWPQ</sequence>
<dbReference type="InterPro" id="IPR047141">
    <property type="entry name" value="Stealth"/>
</dbReference>
<evidence type="ECO:0000313" key="10">
    <source>
        <dbReference type="EMBL" id="WTZ12290.1"/>
    </source>
</evidence>
<feature type="region of interest" description="Disordered" evidence="4">
    <location>
        <begin position="397"/>
        <end position="428"/>
    </location>
</feature>
<feature type="domain" description="Stealth protein CR3 conserved region 3" evidence="8">
    <location>
        <begin position="815"/>
        <end position="861"/>
    </location>
</feature>
<name>A0AAU3I4U7_9ACTN</name>
<dbReference type="Pfam" id="PF17103">
    <property type="entry name" value="Stealth_CR4"/>
    <property type="match status" value="1"/>
</dbReference>
<reference evidence="10" key="1">
    <citation type="submission" date="2022-10" db="EMBL/GenBank/DDBJ databases">
        <title>The complete genomes of actinobacterial strains from the NBC collection.</title>
        <authorList>
            <person name="Joergensen T.S."/>
            <person name="Alvarez Arevalo M."/>
            <person name="Sterndorff E.B."/>
            <person name="Faurdal D."/>
            <person name="Vuksanovic O."/>
            <person name="Mourched A.-S."/>
            <person name="Charusanti P."/>
            <person name="Shaw S."/>
            <person name="Blin K."/>
            <person name="Weber T."/>
        </authorList>
    </citation>
    <scope>NUCLEOTIDE SEQUENCE</scope>
    <source>
        <strain evidence="10">NBC_01393</strain>
    </source>
</reference>
<dbReference type="GO" id="GO:0000271">
    <property type="term" value="P:polysaccharide biosynthetic process"/>
    <property type="evidence" value="ECO:0007669"/>
    <property type="project" value="UniProtKB-KW"/>
</dbReference>
<feature type="domain" description="Glycosyl transferase family 1" evidence="5">
    <location>
        <begin position="205"/>
        <end position="359"/>
    </location>
</feature>